<protein>
    <submittedName>
        <fullName evidence="1">Uncharacterized protein</fullName>
    </submittedName>
</protein>
<evidence type="ECO:0000313" key="1">
    <source>
        <dbReference type="EMBL" id="EJK64871.1"/>
    </source>
</evidence>
<gene>
    <name evidence="1" type="ORF">THAOC_14345</name>
</gene>
<dbReference type="EMBL" id="AGNL01016744">
    <property type="protein sequence ID" value="EJK64871.1"/>
    <property type="molecule type" value="Genomic_DNA"/>
</dbReference>
<keyword evidence="2" id="KW-1185">Reference proteome</keyword>
<dbReference type="Proteomes" id="UP000266841">
    <property type="component" value="Unassembled WGS sequence"/>
</dbReference>
<name>K0SV07_THAOC</name>
<sequence length="88" mass="9040">MKTPRMSSSRGQDVARSAALAASAQLSTDLGEGVGAHPVPNCNGVALEQTSSDAALRELFESGAINGSENAAAIEAAQKGFMIMAYRQ</sequence>
<proteinExistence type="predicted"/>
<evidence type="ECO:0000313" key="2">
    <source>
        <dbReference type="Proteomes" id="UP000266841"/>
    </source>
</evidence>
<comment type="caution">
    <text evidence="1">The sequence shown here is derived from an EMBL/GenBank/DDBJ whole genome shotgun (WGS) entry which is preliminary data.</text>
</comment>
<accession>K0SV07</accession>
<reference evidence="1 2" key="1">
    <citation type="journal article" date="2012" name="Genome Biol.">
        <title>Genome and low-iron response of an oceanic diatom adapted to chronic iron limitation.</title>
        <authorList>
            <person name="Lommer M."/>
            <person name="Specht M."/>
            <person name="Roy A.S."/>
            <person name="Kraemer L."/>
            <person name="Andreson R."/>
            <person name="Gutowska M.A."/>
            <person name="Wolf J."/>
            <person name="Bergner S.V."/>
            <person name="Schilhabel M.B."/>
            <person name="Klostermeier U.C."/>
            <person name="Beiko R.G."/>
            <person name="Rosenstiel P."/>
            <person name="Hippler M."/>
            <person name="Laroche J."/>
        </authorList>
    </citation>
    <scope>NUCLEOTIDE SEQUENCE [LARGE SCALE GENOMIC DNA]</scope>
    <source>
        <strain evidence="1 2">CCMP1005</strain>
    </source>
</reference>
<organism evidence="1 2">
    <name type="scientific">Thalassiosira oceanica</name>
    <name type="common">Marine diatom</name>
    <dbReference type="NCBI Taxonomy" id="159749"/>
    <lineage>
        <taxon>Eukaryota</taxon>
        <taxon>Sar</taxon>
        <taxon>Stramenopiles</taxon>
        <taxon>Ochrophyta</taxon>
        <taxon>Bacillariophyta</taxon>
        <taxon>Coscinodiscophyceae</taxon>
        <taxon>Thalassiosirophycidae</taxon>
        <taxon>Thalassiosirales</taxon>
        <taxon>Thalassiosiraceae</taxon>
        <taxon>Thalassiosira</taxon>
    </lineage>
</organism>
<dbReference type="AlphaFoldDB" id="K0SV07"/>